<keyword evidence="3" id="KW-0274">FAD</keyword>
<evidence type="ECO:0000259" key="4">
    <source>
        <dbReference type="Pfam" id="PF09265"/>
    </source>
</evidence>
<reference evidence="5 7" key="1">
    <citation type="submission" date="2024-04" db="EMBL/GenBank/DDBJ databases">
        <title>Genome assembly C_amara_ONT_v2.</title>
        <authorList>
            <person name="Yant L."/>
            <person name="Moore C."/>
            <person name="Slenker M."/>
        </authorList>
    </citation>
    <scope>NUCLEOTIDE SEQUENCE [LARGE SCALE GENOMIC DNA]</scope>
    <source>
        <tissue evidence="5">Leaf</tissue>
    </source>
</reference>
<evidence type="ECO:0000313" key="7">
    <source>
        <dbReference type="Proteomes" id="UP001558713"/>
    </source>
</evidence>
<dbReference type="Proteomes" id="UP001558713">
    <property type="component" value="Unassembled WGS sequence"/>
</dbReference>
<evidence type="ECO:0000256" key="2">
    <source>
        <dbReference type="ARBA" id="ARBA00022630"/>
    </source>
</evidence>
<sequence>MMSNGFVDTSFFPLSDQTKVASLVNDHRIIYVLEVTKYYDSTTLPIIDQVIEILTRTLSFSREFMFVQDVPYFD</sequence>
<dbReference type="SUPFAM" id="SSF55103">
    <property type="entry name" value="FAD-linked oxidases, C-terminal domain"/>
    <property type="match status" value="1"/>
</dbReference>
<dbReference type="EMBL" id="JBANAX010000789">
    <property type="protein sequence ID" value="KAL1193309.1"/>
    <property type="molecule type" value="Genomic_DNA"/>
</dbReference>
<feature type="domain" description="Cytokinin dehydrogenase 1 FAD/cytokinin binding" evidence="4">
    <location>
        <begin position="8"/>
        <end position="74"/>
    </location>
</feature>
<accession>A0ABD0ZF59</accession>
<protein>
    <submittedName>
        <fullName evidence="5">Cytokinin dehydrogenase 4</fullName>
    </submittedName>
</protein>
<dbReference type="Gene3D" id="3.40.462.10">
    <property type="entry name" value="FAD-linked oxidases, C-terminal domain"/>
    <property type="match status" value="1"/>
</dbReference>
<dbReference type="InterPro" id="IPR015345">
    <property type="entry name" value="Cytokinin_DH_FAD/cytokin-bd"/>
</dbReference>
<dbReference type="AlphaFoldDB" id="A0ABD0ZF59"/>
<dbReference type="InterPro" id="IPR016170">
    <property type="entry name" value="Cytok_DH_C_sf"/>
</dbReference>
<name>A0ABD0ZF59_CARAN</name>
<dbReference type="InterPro" id="IPR016164">
    <property type="entry name" value="FAD-linked_Oxase-like_C"/>
</dbReference>
<keyword evidence="2" id="KW-0285">Flavoprotein</keyword>
<comment type="cofactor">
    <cofactor evidence="1">
        <name>FAD</name>
        <dbReference type="ChEBI" id="CHEBI:57692"/>
    </cofactor>
</comment>
<dbReference type="EMBL" id="JBANAX010000789">
    <property type="protein sequence ID" value="KAL1193313.1"/>
    <property type="molecule type" value="Genomic_DNA"/>
</dbReference>
<evidence type="ECO:0000313" key="6">
    <source>
        <dbReference type="EMBL" id="KAL1193313.1"/>
    </source>
</evidence>
<organism evidence="5 7">
    <name type="scientific">Cardamine amara subsp. amara</name>
    <dbReference type="NCBI Taxonomy" id="228776"/>
    <lineage>
        <taxon>Eukaryota</taxon>
        <taxon>Viridiplantae</taxon>
        <taxon>Streptophyta</taxon>
        <taxon>Embryophyta</taxon>
        <taxon>Tracheophyta</taxon>
        <taxon>Spermatophyta</taxon>
        <taxon>Magnoliopsida</taxon>
        <taxon>eudicotyledons</taxon>
        <taxon>Gunneridae</taxon>
        <taxon>Pentapetalae</taxon>
        <taxon>rosids</taxon>
        <taxon>malvids</taxon>
        <taxon>Brassicales</taxon>
        <taxon>Brassicaceae</taxon>
        <taxon>Cardamineae</taxon>
        <taxon>Cardamine</taxon>
    </lineage>
</organism>
<keyword evidence="7" id="KW-1185">Reference proteome</keyword>
<evidence type="ECO:0000256" key="1">
    <source>
        <dbReference type="ARBA" id="ARBA00001974"/>
    </source>
</evidence>
<proteinExistence type="predicted"/>
<evidence type="ECO:0000313" key="5">
    <source>
        <dbReference type="EMBL" id="KAL1193309.1"/>
    </source>
</evidence>
<comment type="caution">
    <text evidence="5">The sequence shown here is derived from an EMBL/GenBank/DDBJ whole genome shotgun (WGS) entry which is preliminary data.</text>
</comment>
<evidence type="ECO:0000256" key="3">
    <source>
        <dbReference type="ARBA" id="ARBA00022827"/>
    </source>
</evidence>
<dbReference type="Pfam" id="PF09265">
    <property type="entry name" value="Cytokin-bind"/>
    <property type="match status" value="1"/>
</dbReference>
<gene>
    <name evidence="5" type="ORF">V5N11_012548</name>
    <name evidence="6" type="ORF">V5N11_012552</name>
</gene>